<evidence type="ECO:0000256" key="6">
    <source>
        <dbReference type="ARBA" id="ARBA00022827"/>
    </source>
</evidence>
<evidence type="ECO:0000256" key="3">
    <source>
        <dbReference type="ARBA" id="ARBA00022630"/>
    </source>
</evidence>
<feature type="binding site" evidence="11">
    <location>
        <position position="284"/>
    </location>
    <ligand>
        <name>Mg(2+)</name>
        <dbReference type="ChEBI" id="CHEBI:18420"/>
    </ligand>
</feature>
<keyword evidence="4 10" id="KW-0808">Transferase</keyword>
<protein>
    <recommendedName>
        <fullName evidence="2 10">FAD:protein FMN transferase</fullName>
        <ecNumber evidence="1 10">2.7.1.180</ecNumber>
    </recommendedName>
    <alternativeName>
        <fullName evidence="8 10">Flavin transferase</fullName>
    </alternativeName>
</protein>
<name>A0A8H2QMN6_9FLAO</name>
<evidence type="ECO:0000313" key="14">
    <source>
        <dbReference type="Proteomes" id="UP000323324"/>
    </source>
</evidence>
<dbReference type="SUPFAM" id="SSF143631">
    <property type="entry name" value="ApbE-like"/>
    <property type="match status" value="1"/>
</dbReference>
<proteinExistence type="inferred from homology"/>
<comment type="cofactor">
    <cofactor evidence="11">
        <name>Mg(2+)</name>
        <dbReference type="ChEBI" id="CHEBI:18420"/>
    </cofactor>
    <cofactor evidence="11">
        <name>Mn(2+)</name>
        <dbReference type="ChEBI" id="CHEBI:29035"/>
    </cofactor>
    <text evidence="11">Magnesium. Can also use manganese.</text>
</comment>
<sequence>MKKSVVLIVFLIVLSACTKEPVNTKISGGVFGTFYEVTYHSEGNEKYNTQFDSLFAVINRSMSNYQPDSDISKLNRHEIDVVDDHFVNVFVGAKQIFKDTKGVFDPTIGILVNAWNFGSEKNLKPLDSVKVDSLMQYVGFNRLLLSGNTIRESYPRPYIDFNAIAKGYAVDVIGDFLVSKNIQNFMVNIGGELVARGSNVESKKGWTVGIENPNYDGSQTFDKVFVLKDEAMATSGTYRKFKTDENGNKYAHIINTKTGYPTKTKILSASVITKNCMLADGYATALQAMGVEGVKQFMARHKELKGYIIFENENKEYESLGFNNFPE</sequence>
<organism evidence="13 14">
    <name type="scientific">Bizionia saleffrena</name>
    <dbReference type="NCBI Taxonomy" id="291189"/>
    <lineage>
        <taxon>Bacteria</taxon>
        <taxon>Pseudomonadati</taxon>
        <taxon>Bacteroidota</taxon>
        <taxon>Flavobacteriia</taxon>
        <taxon>Flavobacteriales</taxon>
        <taxon>Flavobacteriaceae</taxon>
        <taxon>Bizionia</taxon>
    </lineage>
</organism>
<dbReference type="RefSeq" id="WP_148368389.1">
    <property type="nucleotide sequence ID" value="NZ_VSKM01000002.1"/>
</dbReference>
<feature type="signal peptide" evidence="12">
    <location>
        <begin position="1"/>
        <end position="18"/>
    </location>
</feature>
<comment type="similarity">
    <text evidence="10 12">Belongs to the ApbE family.</text>
</comment>
<evidence type="ECO:0000256" key="11">
    <source>
        <dbReference type="PIRSR" id="PIRSR006268-2"/>
    </source>
</evidence>
<evidence type="ECO:0000256" key="10">
    <source>
        <dbReference type="PIRNR" id="PIRNR006268"/>
    </source>
</evidence>
<accession>A0A8H2QMN6</accession>
<dbReference type="PANTHER" id="PTHR30040:SF2">
    <property type="entry name" value="FAD:PROTEIN FMN TRANSFERASE"/>
    <property type="match status" value="1"/>
</dbReference>
<keyword evidence="5 10" id="KW-0479">Metal-binding</keyword>
<dbReference type="GO" id="GO:0016740">
    <property type="term" value="F:transferase activity"/>
    <property type="evidence" value="ECO:0007669"/>
    <property type="project" value="UniProtKB-UniRule"/>
</dbReference>
<evidence type="ECO:0000313" key="13">
    <source>
        <dbReference type="EMBL" id="TYB78033.1"/>
    </source>
</evidence>
<evidence type="ECO:0000256" key="2">
    <source>
        <dbReference type="ARBA" id="ARBA00016337"/>
    </source>
</evidence>
<keyword evidence="12" id="KW-0997">Cell inner membrane</keyword>
<keyword evidence="12" id="KW-0449">Lipoprotein</keyword>
<reference evidence="13 14" key="1">
    <citation type="submission" date="2019-08" db="EMBL/GenBank/DDBJ databases">
        <title>Genomes of Antarctic Bizionia species.</title>
        <authorList>
            <person name="Bowman J.P."/>
        </authorList>
    </citation>
    <scope>NUCLEOTIDE SEQUENCE [LARGE SCALE GENOMIC DNA]</scope>
    <source>
        <strain evidence="13 14">HFD</strain>
    </source>
</reference>
<comment type="catalytic activity">
    <reaction evidence="9 10 12">
        <text>L-threonyl-[protein] + FAD = FMN-L-threonyl-[protein] + AMP + H(+)</text>
        <dbReference type="Rhea" id="RHEA:36847"/>
        <dbReference type="Rhea" id="RHEA-COMP:11060"/>
        <dbReference type="Rhea" id="RHEA-COMP:11061"/>
        <dbReference type="ChEBI" id="CHEBI:15378"/>
        <dbReference type="ChEBI" id="CHEBI:30013"/>
        <dbReference type="ChEBI" id="CHEBI:57692"/>
        <dbReference type="ChEBI" id="CHEBI:74257"/>
        <dbReference type="ChEBI" id="CHEBI:456215"/>
        <dbReference type="EC" id="2.7.1.180"/>
    </reaction>
</comment>
<keyword evidence="7 10" id="KW-0460">Magnesium</keyword>
<evidence type="ECO:0000256" key="7">
    <source>
        <dbReference type="ARBA" id="ARBA00022842"/>
    </source>
</evidence>
<dbReference type="InterPro" id="IPR024932">
    <property type="entry name" value="ApbE"/>
</dbReference>
<evidence type="ECO:0000256" key="5">
    <source>
        <dbReference type="ARBA" id="ARBA00022723"/>
    </source>
</evidence>
<keyword evidence="6 10" id="KW-0274">FAD</keyword>
<evidence type="ECO:0000256" key="4">
    <source>
        <dbReference type="ARBA" id="ARBA00022679"/>
    </source>
</evidence>
<comment type="function">
    <text evidence="12">Flavin transferase that catalyzes the transfer of the FMN moiety of FAD and its covalent binding to the hydroxyl group of a threonine residue in a target flavoprotein.</text>
</comment>
<keyword evidence="12" id="KW-0732">Signal</keyword>
<comment type="caution">
    <text evidence="13">The sequence shown here is derived from an EMBL/GenBank/DDBJ whole genome shotgun (WGS) entry which is preliminary data.</text>
</comment>
<evidence type="ECO:0000256" key="12">
    <source>
        <dbReference type="RuleBase" id="RU363002"/>
    </source>
</evidence>
<dbReference type="GO" id="GO:0005886">
    <property type="term" value="C:plasma membrane"/>
    <property type="evidence" value="ECO:0007669"/>
    <property type="project" value="UniProtKB-SubCell"/>
</dbReference>
<evidence type="ECO:0000256" key="1">
    <source>
        <dbReference type="ARBA" id="ARBA00011955"/>
    </source>
</evidence>
<comment type="subcellular location">
    <subcellularLocation>
        <location evidence="12">Cell inner membrane</location>
        <topology evidence="12">Lipid-anchor</topology>
        <orientation evidence="12">Periplasmic side</orientation>
    </subcellularLocation>
</comment>
<feature type="binding site" evidence="11">
    <location>
        <position position="280"/>
    </location>
    <ligand>
        <name>Mg(2+)</name>
        <dbReference type="ChEBI" id="CHEBI:18420"/>
    </ligand>
</feature>
<feature type="binding site" evidence="11">
    <location>
        <position position="163"/>
    </location>
    <ligand>
        <name>Mg(2+)</name>
        <dbReference type="ChEBI" id="CHEBI:18420"/>
    </ligand>
</feature>
<dbReference type="Proteomes" id="UP000323324">
    <property type="component" value="Unassembled WGS sequence"/>
</dbReference>
<feature type="chain" id="PRO_5034310142" description="FAD:protein FMN transferase" evidence="12">
    <location>
        <begin position="19"/>
        <end position="327"/>
    </location>
</feature>
<evidence type="ECO:0000256" key="8">
    <source>
        <dbReference type="ARBA" id="ARBA00031306"/>
    </source>
</evidence>
<dbReference type="AlphaFoldDB" id="A0A8H2QMN6"/>
<dbReference type="EC" id="2.7.1.180" evidence="1 10"/>
<keyword evidence="12" id="KW-1003">Cell membrane</keyword>
<dbReference type="Gene3D" id="3.10.520.10">
    <property type="entry name" value="ApbE-like domains"/>
    <property type="match status" value="1"/>
</dbReference>
<dbReference type="EMBL" id="VSKM01000002">
    <property type="protein sequence ID" value="TYB78033.1"/>
    <property type="molecule type" value="Genomic_DNA"/>
</dbReference>
<dbReference type="Pfam" id="PF02424">
    <property type="entry name" value="ApbE"/>
    <property type="match status" value="1"/>
</dbReference>
<keyword evidence="14" id="KW-1185">Reference proteome</keyword>
<evidence type="ECO:0000256" key="9">
    <source>
        <dbReference type="ARBA" id="ARBA00048540"/>
    </source>
</evidence>
<dbReference type="PIRSF" id="PIRSF006268">
    <property type="entry name" value="ApbE"/>
    <property type="match status" value="1"/>
</dbReference>
<gene>
    <name evidence="13" type="ORF">ES676_02120</name>
</gene>
<keyword evidence="12" id="KW-0472">Membrane</keyword>
<keyword evidence="3 10" id="KW-0285">Flavoprotein</keyword>
<dbReference type="PROSITE" id="PS51257">
    <property type="entry name" value="PROKAR_LIPOPROTEIN"/>
    <property type="match status" value="1"/>
</dbReference>
<dbReference type="PANTHER" id="PTHR30040">
    <property type="entry name" value="THIAMINE BIOSYNTHESIS LIPOPROTEIN APBE"/>
    <property type="match status" value="1"/>
</dbReference>
<dbReference type="InterPro" id="IPR003374">
    <property type="entry name" value="ApbE-like_sf"/>
</dbReference>
<dbReference type="GO" id="GO:0046872">
    <property type="term" value="F:metal ion binding"/>
    <property type="evidence" value="ECO:0007669"/>
    <property type="project" value="UniProtKB-UniRule"/>
</dbReference>